<dbReference type="Pfam" id="PF13850">
    <property type="entry name" value="ERGIC_N"/>
    <property type="match status" value="1"/>
</dbReference>
<comment type="caution">
    <text evidence="8">The sequence shown here is derived from an EMBL/GenBank/DDBJ whole genome shotgun (WGS) entry which is preliminary data.</text>
</comment>
<proteinExistence type="predicted"/>
<dbReference type="GO" id="GO:0030134">
    <property type="term" value="C:COPII-coated ER to Golgi transport vesicle"/>
    <property type="evidence" value="ECO:0007669"/>
    <property type="project" value="TreeGrafter"/>
</dbReference>
<evidence type="ECO:0000259" key="6">
    <source>
        <dbReference type="Pfam" id="PF07970"/>
    </source>
</evidence>
<evidence type="ECO:0000256" key="1">
    <source>
        <dbReference type="ARBA" id="ARBA00004370"/>
    </source>
</evidence>
<evidence type="ECO:0008006" key="10">
    <source>
        <dbReference type="Google" id="ProtNLM"/>
    </source>
</evidence>
<organism evidence="8 9">
    <name type="scientific">Centaurea solstitialis</name>
    <name type="common">yellow star-thistle</name>
    <dbReference type="NCBI Taxonomy" id="347529"/>
    <lineage>
        <taxon>Eukaryota</taxon>
        <taxon>Viridiplantae</taxon>
        <taxon>Streptophyta</taxon>
        <taxon>Embryophyta</taxon>
        <taxon>Tracheophyta</taxon>
        <taxon>Spermatophyta</taxon>
        <taxon>Magnoliopsida</taxon>
        <taxon>eudicotyledons</taxon>
        <taxon>Gunneridae</taxon>
        <taxon>Pentapetalae</taxon>
        <taxon>asterids</taxon>
        <taxon>campanulids</taxon>
        <taxon>Asterales</taxon>
        <taxon>Asteraceae</taxon>
        <taxon>Carduoideae</taxon>
        <taxon>Cardueae</taxon>
        <taxon>Centaureinae</taxon>
        <taxon>Centaurea</taxon>
    </lineage>
</organism>
<keyword evidence="9" id="KW-1185">Reference proteome</keyword>
<sequence>MERVFSKVRNLDAYPKINEDFYSRTLSGGVITLVSSIAMFLLFFSELGLYLHTVTETKLVVDTSRGEKLHINFDITFPAVSCTLLSLDAMDISGEQHLDIRHDIIKKRIDSSGNVIEVRQEGIGGPQIDKPLQRHGGRLEHNETYCGSCFGAEATDDECCNSCEEVREAYRRKGWGLTNPDLIDQCKREGFAQKIKDEEGEGCNIYGSLEVNKVAGNFHFIKSFHQSSIHIPDLMAFQEDSYNISHKINKLSFGEYYPGIVNPLDGVHWFQETPNGMYQYFIKVVPTIYTNIRGYKIQSNQFSVTEHYKGPEIGRRSLPGVFFFYDLSPIKVTFTETHASFLHFMTNVCAIVGGIFTVAGIVDSFIYHGHKALRKKMEIGKLG</sequence>
<feature type="transmembrane region" description="Helical" evidence="5">
    <location>
        <begin position="21"/>
        <end position="44"/>
    </location>
</feature>
<keyword evidence="4 5" id="KW-0472">Membrane</keyword>
<evidence type="ECO:0000313" key="9">
    <source>
        <dbReference type="Proteomes" id="UP001172457"/>
    </source>
</evidence>
<dbReference type="Pfam" id="PF07970">
    <property type="entry name" value="COPIIcoated_ERV"/>
    <property type="match status" value="1"/>
</dbReference>
<evidence type="ECO:0000256" key="4">
    <source>
        <dbReference type="ARBA" id="ARBA00023136"/>
    </source>
</evidence>
<dbReference type="InterPro" id="IPR045888">
    <property type="entry name" value="Erv"/>
</dbReference>
<reference evidence="8" key="1">
    <citation type="submission" date="2023-03" db="EMBL/GenBank/DDBJ databases">
        <title>Chromosome-scale reference genome and RAD-based genetic map of yellow starthistle (Centaurea solstitialis) reveal putative structural variation and QTLs associated with invader traits.</title>
        <authorList>
            <person name="Reatini B."/>
            <person name="Cang F.A."/>
            <person name="Jiang Q."/>
            <person name="Mckibben M.T.W."/>
            <person name="Barker M.S."/>
            <person name="Rieseberg L.H."/>
            <person name="Dlugosch K.M."/>
        </authorList>
    </citation>
    <scope>NUCLEOTIDE SEQUENCE</scope>
    <source>
        <strain evidence="8">CAN-66</strain>
        <tissue evidence="8">Leaf</tissue>
    </source>
</reference>
<dbReference type="PANTHER" id="PTHR10984">
    <property type="entry name" value="ENDOPLASMIC RETICULUM-GOLGI INTERMEDIATE COMPARTMENT PROTEIN"/>
    <property type="match status" value="1"/>
</dbReference>
<dbReference type="GO" id="GO:0005783">
    <property type="term" value="C:endoplasmic reticulum"/>
    <property type="evidence" value="ECO:0007669"/>
    <property type="project" value="TreeGrafter"/>
</dbReference>
<evidence type="ECO:0000313" key="8">
    <source>
        <dbReference type="EMBL" id="KAJ9561238.1"/>
    </source>
</evidence>
<dbReference type="Proteomes" id="UP001172457">
    <property type="component" value="Chromosome 2"/>
</dbReference>
<feature type="transmembrane region" description="Helical" evidence="5">
    <location>
        <begin position="341"/>
        <end position="367"/>
    </location>
</feature>
<feature type="domain" description="Endoplasmic reticulum vesicle transporter C-terminal" evidence="6">
    <location>
        <begin position="149"/>
        <end position="363"/>
    </location>
</feature>
<dbReference type="InterPro" id="IPR039542">
    <property type="entry name" value="Erv_N"/>
</dbReference>
<evidence type="ECO:0000256" key="3">
    <source>
        <dbReference type="ARBA" id="ARBA00022989"/>
    </source>
</evidence>
<name>A0AA38THU8_9ASTR</name>
<keyword evidence="3 5" id="KW-1133">Transmembrane helix</keyword>
<gene>
    <name evidence="8" type="ORF">OSB04_006398</name>
</gene>
<dbReference type="GO" id="GO:0016020">
    <property type="term" value="C:membrane"/>
    <property type="evidence" value="ECO:0007669"/>
    <property type="project" value="UniProtKB-SubCell"/>
</dbReference>
<dbReference type="InterPro" id="IPR012936">
    <property type="entry name" value="Erv_C"/>
</dbReference>
<dbReference type="EMBL" id="JARYMX010000002">
    <property type="protein sequence ID" value="KAJ9561238.1"/>
    <property type="molecule type" value="Genomic_DNA"/>
</dbReference>
<evidence type="ECO:0000256" key="2">
    <source>
        <dbReference type="ARBA" id="ARBA00022692"/>
    </source>
</evidence>
<evidence type="ECO:0000256" key="5">
    <source>
        <dbReference type="SAM" id="Phobius"/>
    </source>
</evidence>
<protein>
    <recommendedName>
        <fullName evidence="10">Endoplasmic reticulum-Golgi intermediate compartment protein 3-like</fullName>
    </recommendedName>
</protein>
<keyword evidence="2 5" id="KW-0812">Transmembrane</keyword>
<evidence type="ECO:0000259" key="7">
    <source>
        <dbReference type="Pfam" id="PF13850"/>
    </source>
</evidence>
<comment type="subcellular location">
    <subcellularLocation>
        <location evidence="1">Membrane</location>
    </subcellularLocation>
</comment>
<dbReference type="AlphaFoldDB" id="A0AA38THU8"/>
<feature type="domain" description="Endoplasmic reticulum vesicle transporter N-terminal" evidence="7">
    <location>
        <begin position="8"/>
        <end position="97"/>
    </location>
</feature>
<accession>A0AA38THU8</accession>
<dbReference type="PANTHER" id="PTHR10984:SF55">
    <property type="entry name" value="ENDOPLASMIC RETICULUM VESICLE TRANSPORTER C-TERMINAL DOMAIN-CONTAINING PROTEIN"/>
    <property type="match status" value="1"/>
</dbReference>